<dbReference type="GO" id="GO:0006559">
    <property type="term" value="P:L-phenylalanine catabolic process"/>
    <property type="evidence" value="ECO:0007669"/>
    <property type="project" value="TreeGrafter"/>
</dbReference>
<dbReference type="Pfam" id="PF13409">
    <property type="entry name" value="GST_N_2"/>
    <property type="match status" value="1"/>
</dbReference>
<dbReference type="InterPro" id="IPR010987">
    <property type="entry name" value="Glutathione-S-Trfase_C-like"/>
</dbReference>
<dbReference type="SFLD" id="SFLDS00019">
    <property type="entry name" value="Glutathione_Transferase_(cytos"/>
    <property type="match status" value="1"/>
</dbReference>
<dbReference type="PANTHER" id="PTHR42673:SF4">
    <property type="entry name" value="MALEYLACETOACETATE ISOMERASE"/>
    <property type="match status" value="1"/>
</dbReference>
<dbReference type="InterPro" id="IPR034330">
    <property type="entry name" value="GST_Zeta_C"/>
</dbReference>
<dbReference type="Pfam" id="PF14497">
    <property type="entry name" value="GST_C_3"/>
    <property type="match status" value="1"/>
</dbReference>
<accession>A0A4S8ZI49</accession>
<reference evidence="4 5" key="1">
    <citation type="submission" date="2018-10" db="EMBL/GenBank/DDBJ databases">
        <title>Fifty Aureobasidium pullulans genomes reveal a recombining polyextremotolerant generalist.</title>
        <authorList>
            <person name="Gostincar C."/>
            <person name="Turk M."/>
            <person name="Zajc J."/>
            <person name="Gunde-Cimerman N."/>
        </authorList>
    </citation>
    <scope>NUCLEOTIDE SEQUENCE [LARGE SCALE GENOMIC DNA]</scope>
    <source>
        <strain evidence="4 5">EXF-10751</strain>
    </source>
</reference>
<dbReference type="SFLD" id="SFLDG00358">
    <property type="entry name" value="Main_(cytGST)"/>
    <property type="match status" value="1"/>
</dbReference>
<dbReference type="NCBIfam" id="TIGR01262">
    <property type="entry name" value="maiA"/>
    <property type="match status" value="1"/>
</dbReference>
<organism evidence="4 5">
    <name type="scientific">Aureobasidium pullulans</name>
    <name type="common">Black yeast</name>
    <name type="synonym">Pullularia pullulans</name>
    <dbReference type="NCBI Taxonomy" id="5580"/>
    <lineage>
        <taxon>Eukaryota</taxon>
        <taxon>Fungi</taxon>
        <taxon>Dikarya</taxon>
        <taxon>Ascomycota</taxon>
        <taxon>Pezizomycotina</taxon>
        <taxon>Dothideomycetes</taxon>
        <taxon>Dothideomycetidae</taxon>
        <taxon>Dothideales</taxon>
        <taxon>Saccotheciaceae</taxon>
        <taxon>Aureobasidium</taxon>
    </lineage>
</organism>
<feature type="domain" description="GST C-terminal" evidence="3">
    <location>
        <begin position="131"/>
        <end position="253"/>
    </location>
</feature>
<comment type="caution">
    <text evidence="4">The sequence shown here is derived from an EMBL/GenBank/DDBJ whole genome shotgun (WGS) entry which is preliminary data.</text>
</comment>
<evidence type="ECO:0000313" key="5">
    <source>
        <dbReference type="Proteomes" id="UP000310421"/>
    </source>
</evidence>
<dbReference type="InterPro" id="IPR034333">
    <property type="entry name" value="GST_Zeta_N"/>
</dbReference>
<dbReference type="InterPro" id="IPR004046">
    <property type="entry name" value="GST_C"/>
</dbReference>
<dbReference type="CDD" id="cd03191">
    <property type="entry name" value="GST_C_Zeta"/>
    <property type="match status" value="1"/>
</dbReference>
<dbReference type="FunFam" id="1.20.1050.10:FF:000010">
    <property type="entry name" value="Maleylacetoacetate isomerase isoform 1"/>
    <property type="match status" value="1"/>
</dbReference>
<dbReference type="InterPro" id="IPR040079">
    <property type="entry name" value="Glutathione_S-Trfase"/>
</dbReference>
<dbReference type="SUPFAM" id="SSF52833">
    <property type="entry name" value="Thioredoxin-like"/>
    <property type="match status" value="1"/>
</dbReference>
<proteinExistence type="inferred from homology"/>
<evidence type="ECO:0000256" key="1">
    <source>
        <dbReference type="ARBA" id="ARBA00010007"/>
    </source>
</evidence>
<feature type="domain" description="GST N-terminal" evidence="2">
    <location>
        <begin position="43"/>
        <end position="125"/>
    </location>
</feature>
<keyword evidence="4" id="KW-0413">Isomerase</keyword>
<dbReference type="InterPro" id="IPR004045">
    <property type="entry name" value="Glutathione_S-Trfase_N"/>
</dbReference>
<dbReference type="InterPro" id="IPR036282">
    <property type="entry name" value="Glutathione-S-Trfase_C_sf"/>
</dbReference>
<dbReference type="CDD" id="cd03042">
    <property type="entry name" value="GST_N_Zeta"/>
    <property type="match status" value="1"/>
</dbReference>
<evidence type="ECO:0000313" key="4">
    <source>
        <dbReference type="EMBL" id="THW65624.1"/>
    </source>
</evidence>
<dbReference type="PROSITE" id="PS50405">
    <property type="entry name" value="GST_CTER"/>
    <property type="match status" value="1"/>
</dbReference>
<protein>
    <submittedName>
        <fullName evidence="4">Maleylacetoacetate isomerase</fullName>
    </submittedName>
</protein>
<dbReference type="PANTHER" id="PTHR42673">
    <property type="entry name" value="MALEYLACETOACETATE ISOMERASE"/>
    <property type="match status" value="1"/>
</dbReference>
<dbReference type="GO" id="GO:0006749">
    <property type="term" value="P:glutathione metabolic process"/>
    <property type="evidence" value="ECO:0007669"/>
    <property type="project" value="TreeGrafter"/>
</dbReference>
<dbReference type="SUPFAM" id="SSF47616">
    <property type="entry name" value="GST C-terminal domain-like"/>
    <property type="match status" value="1"/>
</dbReference>
<dbReference type="Gene3D" id="3.40.30.10">
    <property type="entry name" value="Glutaredoxin"/>
    <property type="match status" value="1"/>
</dbReference>
<dbReference type="PROSITE" id="PS50404">
    <property type="entry name" value="GST_NTER"/>
    <property type="match status" value="1"/>
</dbReference>
<evidence type="ECO:0000259" key="3">
    <source>
        <dbReference type="PROSITE" id="PS50405"/>
    </source>
</evidence>
<dbReference type="InterPro" id="IPR036249">
    <property type="entry name" value="Thioredoxin-like_sf"/>
</dbReference>
<dbReference type="GO" id="GO:0004364">
    <property type="term" value="F:glutathione transferase activity"/>
    <property type="evidence" value="ECO:0007669"/>
    <property type="project" value="TreeGrafter"/>
</dbReference>
<dbReference type="GO" id="GO:0005739">
    <property type="term" value="C:mitochondrion"/>
    <property type="evidence" value="ECO:0007669"/>
    <property type="project" value="TreeGrafter"/>
</dbReference>
<dbReference type="Proteomes" id="UP000310421">
    <property type="component" value="Unassembled WGS sequence"/>
</dbReference>
<comment type="similarity">
    <text evidence="1">Belongs to the GST superfamily. Zeta family.</text>
</comment>
<name>A0A4S8ZI49_AURPU</name>
<dbReference type="GO" id="GO:0016034">
    <property type="term" value="F:maleylacetoacetate isomerase activity"/>
    <property type="evidence" value="ECO:0007669"/>
    <property type="project" value="TreeGrafter"/>
</dbReference>
<evidence type="ECO:0000259" key="2">
    <source>
        <dbReference type="PROSITE" id="PS50404"/>
    </source>
</evidence>
<gene>
    <name evidence="4" type="ORF">D6D20_01907</name>
</gene>
<sequence length="256" mass="28870">MSPHDRRAGKSRYFFKKYPSSFVGFVASPGKHPFAIYSQLMMAGLTLYGYYRSSCSARLRIALDLKGIAYKSVYVDLNNGEHFKDEYVLKNPSRSVPTLMIDDTWGIPQSMAALAYLEEAYFNSTPLLPGDARSRADVRTLTDIIAIDIQQPTNDRVIKRAESLGADQMEWSQHFTETGLKAFETVVSKTAGKYCCGDMITLADVCLVPALWNAEKFGVSLEPFPTICRVYAVLKDHPSFKKSHWQQQPDCPEELR</sequence>
<dbReference type="EMBL" id="QZAN01000012">
    <property type="protein sequence ID" value="THW65624.1"/>
    <property type="molecule type" value="Genomic_DNA"/>
</dbReference>
<dbReference type="Gene3D" id="1.20.1050.10">
    <property type="match status" value="1"/>
</dbReference>
<dbReference type="AlphaFoldDB" id="A0A4S8ZI49"/>
<dbReference type="InterPro" id="IPR005955">
    <property type="entry name" value="GST_Zeta"/>
</dbReference>